<dbReference type="SMART" id="SM00382">
    <property type="entry name" value="AAA"/>
    <property type="match status" value="1"/>
</dbReference>
<organism evidence="5">
    <name type="scientific">Streptomyces sp. NBC_00060</name>
    <dbReference type="NCBI Taxonomy" id="2975636"/>
    <lineage>
        <taxon>Bacteria</taxon>
        <taxon>Bacillati</taxon>
        <taxon>Actinomycetota</taxon>
        <taxon>Actinomycetes</taxon>
        <taxon>Kitasatosporales</taxon>
        <taxon>Streptomycetaceae</taxon>
        <taxon>Streptomyces</taxon>
    </lineage>
</organism>
<dbReference type="SUPFAM" id="SSF46894">
    <property type="entry name" value="C-terminal effector domain of the bipartite response regulators"/>
    <property type="match status" value="1"/>
</dbReference>
<name>A0AAU2HAY2_9ACTN</name>
<dbReference type="AlphaFoldDB" id="A0AAU2HAY2"/>
<dbReference type="InterPro" id="IPR003593">
    <property type="entry name" value="AAA+_ATPase"/>
</dbReference>
<keyword evidence="2" id="KW-0238">DNA-binding</keyword>
<evidence type="ECO:0000313" key="5">
    <source>
        <dbReference type="EMBL" id="WTU44084.1"/>
    </source>
</evidence>
<protein>
    <submittedName>
        <fullName evidence="5">LuxR C-terminal-related transcriptional regulator</fullName>
    </submittedName>
</protein>
<gene>
    <name evidence="5" type="ORF">OHV25_33145</name>
</gene>
<dbReference type="InterPro" id="IPR027417">
    <property type="entry name" value="P-loop_NTPase"/>
</dbReference>
<dbReference type="SMART" id="SM00421">
    <property type="entry name" value="HTH_LUXR"/>
    <property type="match status" value="1"/>
</dbReference>
<evidence type="ECO:0000259" key="4">
    <source>
        <dbReference type="PROSITE" id="PS50043"/>
    </source>
</evidence>
<reference evidence="5" key="1">
    <citation type="submission" date="2022-10" db="EMBL/GenBank/DDBJ databases">
        <title>The complete genomes of actinobacterial strains from the NBC collection.</title>
        <authorList>
            <person name="Joergensen T.S."/>
            <person name="Alvarez Arevalo M."/>
            <person name="Sterndorff E.B."/>
            <person name="Faurdal D."/>
            <person name="Vuksanovic O."/>
            <person name="Mourched A.-S."/>
            <person name="Charusanti P."/>
            <person name="Shaw S."/>
            <person name="Blin K."/>
            <person name="Weber T."/>
        </authorList>
    </citation>
    <scope>NUCLEOTIDE SEQUENCE</scope>
    <source>
        <strain evidence="5">NBC_00060</strain>
    </source>
</reference>
<keyword evidence="3" id="KW-0804">Transcription</keyword>
<dbReference type="Gene3D" id="3.40.50.300">
    <property type="entry name" value="P-loop containing nucleotide triphosphate hydrolases"/>
    <property type="match status" value="1"/>
</dbReference>
<dbReference type="PROSITE" id="PS50043">
    <property type="entry name" value="HTH_LUXR_2"/>
    <property type="match status" value="1"/>
</dbReference>
<evidence type="ECO:0000256" key="2">
    <source>
        <dbReference type="ARBA" id="ARBA00023125"/>
    </source>
</evidence>
<dbReference type="PRINTS" id="PR00038">
    <property type="entry name" value="HTHLUXR"/>
</dbReference>
<evidence type="ECO:0000256" key="1">
    <source>
        <dbReference type="ARBA" id="ARBA00023015"/>
    </source>
</evidence>
<dbReference type="EMBL" id="CP108253">
    <property type="protein sequence ID" value="WTU44084.1"/>
    <property type="molecule type" value="Genomic_DNA"/>
</dbReference>
<dbReference type="Pfam" id="PF00196">
    <property type="entry name" value="GerE"/>
    <property type="match status" value="1"/>
</dbReference>
<keyword evidence="1" id="KW-0805">Transcription regulation</keyword>
<dbReference type="InterPro" id="IPR016032">
    <property type="entry name" value="Sig_transdc_resp-reg_C-effctor"/>
</dbReference>
<feature type="domain" description="HTH luxR-type" evidence="4">
    <location>
        <begin position="789"/>
        <end position="852"/>
    </location>
</feature>
<dbReference type="InterPro" id="IPR000792">
    <property type="entry name" value="Tscrpt_reg_LuxR_C"/>
</dbReference>
<dbReference type="GO" id="GO:0003677">
    <property type="term" value="F:DNA binding"/>
    <property type="evidence" value="ECO:0007669"/>
    <property type="project" value="UniProtKB-KW"/>
</dbReference>
<dbReference type="GO" id="GO:0006355">
    <property type="term" value="P:regulation of DNA-templated transcription"/>
    <property type="evidence" value="ECO:0007669"/>
    <property type="project" value="InterPro"/>
</dbReference>
<sequence length="852" mass="89859">MPYDLVPGAFVAREQERKQVLGAVLARRGAAVVGPGGVGKTALLTAVTSQLGASRFEVVWTAATEASRQVPFGVFRGLLGVGGRLDHGQAYGLLRTELARRAGRRTPVLVIDDVHHLDDASAALTLSLAGDGNPRLVVSAQSGLPASDAVVALWKDSYLERLDIAPFGLADTARLVHALMDGAAAHPTVDLLYQWTGGNPLFLTELARHGRATRRLVSAGGLWWWRGPLSVPPRLAELFERELRGLDPRHQDALAAVALGEPLSLPVLEAVAPDVVESLEEQGLLCTVEIGGQILVRLGQPMLGAALRHRLPRLRRRRLAAALLDACTPSGPDPVTRARWQLDAHGPVDSALLIRAAETVCRQDPELACRFARRALERSSAAAVPLAHALVELGDTAQARKVLERTREAAATPSGRLRLATALAAHRCWADRDPAGASDELVALRAEATAPSAQAALDGVHALVLLFGGRTAAAARLAERVLHEAFHGPGVAAARLALAASLALTGRTADAATLAEDPSPDRALPSYLPDLATSLRAFAQLWPASGPLRPIDSRPLPRRAGQGLPPGGEGALLGGYLQWVSGRRTEAMARLREAVVQQAGGPRLFLTEASSWLAICLAEEQRPDCAEQAIAPCWADRVAVVPGQVHRAAAVIAAARGDSAGAAVSIRAAVDAAREAGCWAVEAEYLTCAAWLSPAGPPPAVLDRLTEVVRHVDAPRLVTGAEAVLALARGAGPELLDHAVRLDALGLSTQAWRLAERAAATLQKQGGSRRGDAVVLVGRLRERLGVAAPPAQPVALTTREVEIASLAAGGLSDRAISHRLAVSVRTVESHLTRIYRKLGVHSRRDLPPVLRG</sequence>
<dbReference type="PANTHER" id="PTHR44688:SF16">
    <property type="entry name" value="DNA-BINDING TRANSCRIPTIONAL ACTIVATOR DEVR_DOSR"/>
    <property type="match status" value="1"/>
</dbReference>
<dbReference type="Pfam" id="PF13191">
    <property type="entry name" value="AAA_16"/>
    <property type="match status" value="1"/>
</dbReference>
<proteinExistence type="predicted"/>
<dbReference type="InterPro" id="IPR041664">
    <property type="entry name" value="AAA_16"/>
</dbReference>
<dbReference type="PANTHER" id="PTHR44688">
    <property type="entry name" value="DNA-BINDING TRANSCRIPTIONAL ACTIVATOR DEVR_DOSR"/>
    <property type="match status" value="1"/>
</dbReference>
<dbReference type="Gene3D" id="1.10.10.10">
    <property type="entry name" value="Winged helix-like DNA-binding domain superfamily/Winged helix DNA-binding domain"/>
    <property type="match status" value="1"/>
</dbReference>
<dbReference type="InterPro" id="IPR036388">
    <property type="entry name" value="WH-like_DNA-bd_sf"/>
</dbReference>
<dbReference type="CDD" id="cd06170">
    <property type="entry name" value="LuxR_C_like"/>
    <property type="match status" value="1"/>
</dbReference>
<dbReference type="SUPFAM" id="SSF52540">
    <property type="entry name" value="P-loop containing nucleoside triphosphate hydrolases"/>
    <property type="match status" value="1"/>
</dbReference>
<evidence type="ECO:0000256" key="3">
    <source>
        <dbReference type="ARBA" id="ARBA00023163"/>
    </source>
</evidence>
<accession>A0AAU2HAY2</accession>